<dbReference type="PANTHER" id="PTHR43618:SF8">
    <property type="entry name" value="7ALPHA-HYDROXYSTEROID DEHYDROGENASE"/>
    <property type="match status" value="1"/>
</dbReference>
<dbReference type="AlphaFoldDB" id="A0A644YTR1"/>
<evidence type="ECO:0000256" key="3">
    <source>
        <dbReference type="ARBA" id="ARBA00023002"/>
    </source>
</evidence>
<dbReference type="EC" id="1.1.1.391" evidence="4"/>
<dbReference type="Gene3D" id="3.40.50.720">
    <property type="entry name" value="NAD(P)-binding Rossmann-like Domain"/>
    <property type="match status" value="1"/>
</dbReference>
<proteinExistence type="inferred from homology"/>
<keyword evidence="3 4" id="KW-0560">Oxidoreductase</keyword>
<comment type="similarity">
    <text evidence="1">Belongs to the short-chain dehydrogenases/reductases (SDR) family.</text>
</comment>
<protein>
    <submittedName>
        <fullName evidence="4">3-beta-hydroxycholanate 3-dehydrogenase (NAD(+)) 2</fullName>
        <ecNumber evidence="4">1.1.1.391</ecNumber>
    </submittedName>
</protein>
<dbReference type="PRINTS" id="PR00081">
    <property type="entry name" value="GDHRDH"/>
</dbReference>
<reference evidence="4" key="1">
    <citation type="submission" date="2019-08" db="EMBL/GenBank/DDBJ databases">
        <authorList>
            <person name="Kucharzyk K."/>
            <person name="Murdoch R.W."/>
            <person name="Higgins S."/>
            <person name="Loffler F."/>
        </authorList>
    </citation>
    <scope>NUCLEOTIDE SEQUENCE</scope>
</reference>
<evidence type="ECO:0000256" key="1">
    <source>
        <dbReference type="ARBA" id="ARBA00006484"/>
    </source>
</evidence>
<dbReference type="PRINTS" id="PR00080">
    <property type="entry name" value="SDRFAMILY"/>
</dbReference>
<dbReference type="PANTHER" id="PTHR43618">
    <property type="entry name" value="7-ALPHA-HYDROXYSTEROID DEHYDROGENASE"/>
    <property type="match status" value="1"/>
</dbReference>
<dbReference type="CDD" id="cd05233">
    <property type="entry name" value="SDR_c"/>
    <property type="match status" value="1"/>
</dbReference>
<accession>A0A644YTR1</accession>
<evidence type="ECO:0000256" key="2">
    <source>
        <dbReference type="ARBA" id="ARBA00022857"/>
    </source>
</evidence>
<organism evidence="4">
    <name type="scientific">bioreactor metagenome</name>
    <dbReference type="NCBI Taxonomy" id="1076179"/>
    <lineage>
        <taxon>unclassified sequences</taxon>
        <taxon>metagenomes</taxon>
        <taxon>ecological metagenomes</taxon>
    </lineage>
</organism>
<comment type="caution">
    <text evidence="4">The sequence shown here is derived from an EMBL/GenBank/DDBJ whole genome shotgun (WGS) entry which is preliminary data.</text>
</comment>
<dbReference type="GO" id="GO:0016491">
    <property type="term" value="F:oxidoreductase activity"/>
    <property type="evidence" value="ECO:0007669"/>
    <property type="project" value="UniProtKB-KW"/>
</dbReference>
<dbReference type="Pfam" id="PF00106">
    <property type="entry name" value="adh_short"/>
    <property type="match status" value="1"/>
</dbReference>
<gene>
    <name evidence="4" type="ORF">SDC9_78532</name>
</gene>
<dbReference type="InterPro" id="IPR036291">
    <property type="entry name" value="NAD(P)-bd_dom_sf"/>
</dbReference>
<keyword evidence="2" id="KW-0521">NADP</keyword>
<dbReference type="EMBL" id="VSSQ01006228">
    <property type="protein sequence ID" value="MPM31975.1"/>
    <property type="molecule type" value="Genomic_DNA"/>
</dbReference>
<dbReference type="InterPro" id="IPR002347">
    <property type="entry name" value="SDR_fam"/>
</dbReference>
<name>A0A644YTR1_9ZZZZ</name>
<dbReference type="SUPFAM" id="SSF51735">
    <property type="entry name" value="NAD(P)-binding Rossmann-fold domains"/>
    <property type="match status" value="1"/>
</dbReference>
<sequence length="181" mass="19312">MSEFRLTPPIKTMQDAFSVKGKNVVITGGSRGIGRGIVQAFAESGANVVILDLKDDLGKQICDELAVYGGRYACVKCDLGDQDSIKEAAVKTFEFFDHVDVLVNNAGIATTTPKTSFLEKGMDEWRKIVDVDLIGVAGTVYEFAPHMIKADRGGEIINITSIGAVSVSGCKGHHNAAYNAA</sequence>
<evidence type="ECO:0000313" key="4">
    <source>
        <dbReference type="EMBL" id="MPM31975.1"/>
    </source>
</evidence>
<dbReference type="InterPro" id="IPR052178">
    <property type="entry name" value="Sec_Metab_Biosynth_SDR"/>
</dbReference>